<dbReference type="GO" id="GO:0003735">
    <property type="term" value="F:structural constituent of ribosome"/>
    <property type="evidence" value="ECO:0007669"/>
    <property type="project" value="InterPro"/>
</dbReference>
<keyword evidence="3 5" id="KW-0687">Ribonucleoprotein</keyword>
<comment type="caution">
    <text evidence="6">The sequence shown here is derived from an EMBL/GenBank/DDBJ whole genome shotgun (WGS) entry which is preliminary data.</text>
</comment>
<dbReference type="Proteomes" id="UP000010408">
    <property type="component" value="Unassembled WGS sequence"/>
</dbReference>
<dbReference type="GO" id="GO:0006412">
    <property type="term" value="P:translation"/>
    <property type="evidence" value="ECO:0007669"/>
    <property type="project" value="UniProtKB-UniRule"/>
</dbReference>
<dbReference type="GO" id="GO:0005840">
    <property type="term" value="C:ribosome"/>
    <property type="evidence" value="ECO:0007669"/>
    <property type="project" value="UniProtKB-KW"/>
</dbReference>
<name>L1N997_9PORP</name>
<dbReference type="Pfam" id="PF00830">
    <property type="entry name" value="Ribosomal_L28"/>
    <property type="match status" value="1"/>
</dbReference>
<reference evidence="6 7" key="1">
    <citation type="submission" date="2012-05" db="EMBL/GenBank/DDBJ databases">
        <authorList>
            <person name="Weinstock G."/>
            <person name="Sodergren E."/>
            <person name="Lobos E.A."/>
            <person name="Fulton L."/>
            <person name="Fulton R."/>
            <person name="Courtney L."/>
            <person name="Fronick C."/>
            <person name="O'Laughlin M."/>
            <person name="Godfrey J."/>
            <person name="Wilson R.M."/>
            <person name="Miner T."/>
            <person name="Farmer C."/>
            <person name="Delehaunty K."/>
            <person name="Cordes M."/>
            <person name="Minx P."/>
            <person name="Tomlinson C."/>
            <person name="Chen J."/>
            <person name="Wollam A."/>
            <person name="Pepin K.H."/>
            <person name="Bhonagiri V."/>
            <person name="Zhang X."/>
            <person name="Suruliraj S."/>
            <person name="Warren W."/>
            <person name="Mitreva M."/>
            <person name="Mardis E.R."/>
            <person name="Wilson R.K."/>
        </authorList>
    </citation>
    <scope>NUCLEOTIDE SEQUENCE [LARGE SCALE GENOMIC DNA]</scope>
    <source>
        <strain evidence="6 7">F0037</strain>
    </source>
</reference>
<protein>
    <recommendedName>
        <fullName evidence="4 5">Large ribosomal subunit protein bL28</fullName>
    </recommendedName>
</protein>
<dbReference type="HOGENOM" id="CLU_2013181_0_0_10"/>
<comment type="similarity">
    <text evidence="1 5">Belongs to the bacterial ribosomal protein bL28 family.</text>
</comment>
<dbReference type="EMBL" id="AMEQ01000044">
    <property type="protein sequence ID" value="EKX99900.1"/>
    <property type="molecule type" value="Genomic_DNA"/>
</dbReference>
<dbReference type="PANTHER" id="PTHR13528">
    <property type="entry name" value="39S RIBOSOMAL PROTEIN L28, MITOCHONDRIAL"/>
    <property type="match status" value="1"/>
</dbReference>
<dbReference type="PANTHER" id="PTHR13528:SF2">
    <property type="entry name" value="LARGE RIBOSOMAL SUBUNIT PROTEIN BL28M"/>
    <property type="match status" value="1"/>
</dbReference>
<proteinExistence type="inferred from homology"/>
<dbReference type="GO" id="GO:1990904">
    <property type="term" value="C:ribonucleoprotein complex"/>
    <property type="evidence" value="ECO:0007669"/>
    <property type="project" value="UniProtKB-KW"/>
</dbReference>
<dbReference type="PATRIC" id="fig|1127696.3.peg.1643"/>
<organism evidence="6 7">
    <name type="scientific">Porphyromonas catoniae F0037</name>
    <dbReference type="NCBI Taxonomy" id="1127696"/>
    <lineage>
        <taxon>Bacteria</taxon>
        <taxon>Pseudomonadati</taxon>
        <taxon>Bacteroidota</taxon>
        <taxon>Bacteroidia</taxon>
        <taxon>Bacteroidales</taxon>
        <taxon>Porphyromonadaceae</taxon>
        <taxon>Porphyromonas</taxon>
    </lineage>
</organism>
<dbReference type="InterPro" id="IPR001383">
    <property type="entry name" value="Ribosomal_bL28_bact-type"/>
</dbReference>
<evidence type="ECO:0000256" key="3">
    <source>
        <dbReference type="ARBA" id="ARBA00023274"/>
    </source>
</evidence>
<dbReference type="HAMAP" id="MF_00373">
    <property type="entry name" value="Ribosomal_bL28"/>
    <property type="match status" value="1"/>
</dbReference>
<evidence type="ECO:0000256" key="2">
    <source>
        <dbReference type="ARBA" id="ARBA00022980"/>
    </source>
</evidence>
<accession>L1N997</accession>
<dbReference type="InterPro" id="IPR026569">
    <property type="entry name" value="Ribosomal_bL28"/>
</dbReference>
<dbReference type="InterPro" id="IPR037147">
    <property type="entry name" value="Ribosomal_bL28_sf"/>
</dbReference>
<dbReference type="InterPro" id="IPR034704">
    <property type="entry name" value="Ribosomal_bL28/bL31-like_sf"/>
</dbReference>
<gene>
    <name evidence="5" type="primary">rpmB</name>
    <name evidence="6" type="ORF">HMPREF9134_01809</name>
</gene>
<dbReference type="NCBIfam" id="TIGR00009">
    <property type="entry name" value="L28"/>
    <property type="match status" value="1"/>
</dbReference>
<dbReference type="SUPFAM" id="SSF143800">
    <property type="entry name" value="L28p-like"/>
    <property type="match status" value="1"/>
</dbReference>
<evidence type="ECO:0000256" key="4">
    <source>
        <dbReference type="ARBA" id="ARBA00035174"/>
    </source>
</evidence>
<dbReference type="Gene3D" id="2.30.170.40">
    <property type="entry name" value="Ribosomal protein L28/L24"/>
    <property type="match status" value="1"/>
</dbReference>
<evidence type="ECO:0000256" key="5">
    <source>
        <dbReference type="HAMAP-Rule" id="MF_00373"/>
    </source>
</evidence>
<dbReference type="eggNOG" id="COG0227">
    <property type="taxonomic scope" value="Bacteria"/>
</dbReference>
<sequence length="123" mass="14347">MYKCVFFSYFADRLWSALFEERRTQVAESVRNNKLKYIEIMSKICQITGKKAMVGNNVSHSNRKTKRRFDVNLFTKKFFWPEEGCWIVLKLSASGLRLINKIGLDAAIRQAAEKGYLSEIKVK</sequence>
<keyword evidence="2 5" id="KW-0689">Ribosomal protein</keyword>
<evidence type="ECO:0000313" key="6">
    <source>
        <dbReference type="EMBL" id="EKX99900.1"/>
    </source>
</evidence>
<evidence type="ECO:0000313" key="7">
    <source>
        <dbReference type="Proteomes" id="UP000010408"/>
    </source>
</evidence>
<evidence type="ECO:0000256" key="1">
    <source>
        <dbReference type="ARBA" id="ARBA00008760"/>
    </source>
</evidence>
<dbReference type="STRING" id="1127696.HMPREF9134_01809"/>
<dbReference type="AlphaFoldDB" id="L1N997"/>